<dbReference type="OrthoDB" id="1320396at2"/>
<name>A0A1I1X069_9BACT</name>
<dbReference type="eggNOG" id="COG3064">
    <property type="taxonomic scope" value="Bacteria"/>
</dbReference>
<evidence type="ECO:0000313" key="2">
    <source>
        <dbReference type="Proteomes" id="UP000181976"/>
    </source>
</evidence>
<dbReference type="Proteomes" id="UP000181976">
    <property type="component" value="Unassembled WGS sequence"/>
</dbReference>
<evidence type="ECO:0000313" key="1">
    <source>
        <dbReference type="EMBL" id="SFE00739.1"/>
    </source>
</evidence>
<dbReference type="STRING" id="385682.SAMN05444380_10593"/>
<gene>
    <name evidence="1" type="ORF">SAMN05444380_10593</name>
</gene>
<dbReference type="Pfam" id="PF11751">
    <property type="entry name" value="PorP_SprF"/>
    <property type="match status" value="1"/>
</dbReference>
<organism evidence="1 2">
    <name type="scientific">Thermophagus xiamenensis</name>
    <dbReference type="NCBI Taxonomy" id="385682"/>
    <lineage>
        <taxon>Bacteria</taxon>
        <taxon>Pseudomonadati</taxon>
        <taxon>Bacteroidota</taxon>
        <taxon>Bacteroidia</taxon>
        <taxon>Marinilabiliales</taxon>
        <taxon>Marinilabiliaceae</taxon>
        <taxon>Thermophagus</taxon>
    </lineage>
</organism>
<keyword evidence="2" id="KW-1185">Reference proteome</keyword>
<accession>A0A1I1X069</accession>
<proteinExistence type="predicted"/>
<protein>
    <submittedName>
        <fullName evidence="1">Type IX secretion system membrane protein, PorP/SprF family</fullName>
    </submittedName>
</protein>
<dbReference type="InterPro" id="IPR019861">
    <property type="entry name" value="PorP/SprF_Bacteroidetes"/>
</dbReference>
<dbReference type="RefSeq" id="WP_074964276.1">
    <property type="nucleotide sequence ID" value="NZ_AFSL01000015.1"/>
</dbReference>
<dbReference type="AlphaFoldDB" id="A0A1I1X069"/>
<dbReference type="NCBIfam" id="TIGR03519">
    <property type="entry name" value="T9SS_PorP_fam"/>
    <property type="match status" value="1"/>
</dbReference>
<reference evidence="1 2" key="1">
    <citation type="submission" date="2016-10" db="EMBL/GenBank/DDBJ databases">
        <authorList>
            <person name="de Groot N.N."/>
        </authorList>
    </citation>
    <scope>NUCLEOTIDE SEQUENCE [LARGE SCALE GENOMIC DNA]</scope>
    <source>
        <strain evidence="1 2">DSM 19012</strain>
    </source>
</reference>
<dbReference type="EMBL" id="FONA01000005">
    <property type="protein sequence ID" value="SFE00739.1"/>
    <property type="molecule type" value="Genomic_DNA"/>
</dbReference>
<dbReference type="InParanoid" id="A0A1I1X069"/>
<sequence length="314" mass="35191">MKHSIHICSILLLISLLSGLLISPKAFSQQEPQYTQYMHNILTVNPAYAGTGDALNMVLLSRMQWTGLDGAPQTHNFSLHTPIRKYKMGLGFSIVSDDYGPVNNLFLNVDYAYHVNIMPKTILLMGLNGGLYNYHIGLSSLNTENPDPAFAQDIDQKFIPNAGVGLYLYSPKFFAGASFPRLFQTALDEEQDRESAFTLQRHFFFMAGYNIDIAPQLIIKPSLITRITEGAPFSADFTARFVFQNTYTVGLSYRTDDSFAAMAGLQLNKQLMVGYAYDISQKELNSFSNGSHELVIHFNLVKTPKEKVVSPRNF</sequence>